<dbReference type="AlphaFoldDB" id="A0A177WNM2"/>
<dbReference type="STRING" id="403673.A0A177WNM2"/>
<dbReference type="GO" id="GO:0006893">
    <property type="term" value="P:Golgi to plasma membrane transport"/>
    <property type="evidence" value="ECO:0007669"/>
    <property type="project" value="TreeGrafter"/>
</dbReference>
<sequence length="965" mass="108854">MLNDRMGIHSRANSTVNRNGEARPSSASRSSPLQPTNPPSSGNTEKGKLGGIFTGMSSSKNTPLNDKTAFSVTPIPTANTVSNPSQGGIKGSDILKFSEDNFDVELYVRGMLQHLPNEEAIQQLYHSLADAKDLAATDLQCNVYRNYNDFVVISKEISKLESDMLYLRELLTDLKDVQDNLRPVSDPENDTELVQMADDSLASPEQKRAAMAEALAKQRVREEELIESREAQMKLLYTNIDGLQKILPESKQRYLVRDGSKTHYWEVSTTTFKQKDMVHLYLFNDTLVQVSWKKSIITGKARMFAEIAWGLSEIGFIDMKDSPDVSNAFKIVRHPDASIYRTETLEEKRAILASIKRITDDILVQRRKEKDQVKNAAISKANTMTALLPNSNMDQYKNISDQLPVKDNLSATDYRWLLELPDELDVLVAHRDFDNSVANLEKARKILSGVDIKTPRVQMLRASVENRIEILAKLVTSDLASPVSTKSQVQENIDRLLRLGLGDQARDIFLTARTKTIRHRTRHLKFDGDVAAYMCDLAEVTFRLIRNTCDWYGGSFRDTTMASGFMKWVTLEIVYFTDILRRQVFNSRQSFSVIADCLSSALDQCQQLRDVGLDLGFLIDQIVFGDIEKAIENHSKSLEELVIQAIECDTYESLEPRIDFFEERGLVFDAEIPRMSESAYQLFTILTDFASDVGALMSMTLYNKIVASLSALFEVYVIYTSAALQKDFSNKQICVVLSNITFVVEQMLPKVKIQLEEQFERVIPELDEDCIRHKASLEKVKTVFVESSCSNLIKNDYNFSKVDYSNTAAILETTLPTEPILKLSVGLNKLLMNMDATLDCVLLVGRVIQLLFDKMVNTSAGWETEKGPRKFGFGGVQSLLLDIHFMLRVAETYITEDANKNANSVCEMALRAYFVQNKDLSVPLKTGEWYDKRVDEAVRKFGKNLALLTTGNTMSLNAKAKQSSS</sequence>
<dbReference type="SUPFAM" id="SSF74788">
    <property type="entry name" value="Cullin repeat-like"/>
    <property type="match status" value="1"/>
</dbReference>
<dbReference type="Pfam" id="PF08700">
    <property type="entry name" value="VPS51_Exo84_N"/>
    <property type="match status" value="1"/>
</dbReference>
<proteinExistence type="inferred from homology"/>
<dbReference type="OrthoDB" id="642193at2759"/>
<dbReference type="Gene3D" id="2.30.29.30">
    <property type="entry name" value="Pleckstrin-homology domain (PH domain)/Phosphotyrosine-binding domain (PTB)"/>
    <property type="match status" value="1"/>
</dbReference>
<feature type="compositionally biased region" description="Polar residues" evidence="7">
    <location>
        <begin position="55"/>
        <end position="86"/>
    </location>
</feature>
<evidence type="ECO:0000256" key="3">
    <source>
        <dbReference type="ARBA" id="ARBA00021269"/>
    </source>
</evidence>
<dbReference type="InterPro" id="IPR042560">
    <property type="entry name" value="Exo84_C_2"/>
</dbReference>
<feature type="compositionally biased region" description="Low complexity" evidence="7">
    <location>
        <begin position="22"/>
        <end position="32"/>
    </location>
</feature>
<organism evidence="9 10">
    <name type="scientific">Batrachochytrium dendrobatidis (strain JEL423)</name>
    <dbReference type="NCBI Taxonomy" id="403673"/>
    <lineage>
        <taxon>Eukaryota</taxon>
        <taxon>Fungi</taxon>
        <taxon>Fungi incertae sedis</taxon>
        <taxon>Chytridiomycota</taxon>
        <taxon>Chytridiomycota incertae sedis</taxon>
        <taxon>Chytridiomycetes</taxon>
        <taxon>Rhizophydiales</taxon>
        <taxon>Rhizophydiales incertae sedis</taxon>
        <taxon>Batrachochytrium</taxon>
    </lineage>
</organism>
<comment type="subcellular location">
    <subcellularLocation>
        <location evidence="1">Cytoplasmic vesicle</location>
        <location evidence="1">Secretory vesicle</location>
    </subcellularLocation>
</comment>
<feature type="region of interest" description="Disordered" evidence="7">
    <location>
        <begin position="1"/>
        <end position="89"/>
    </location>
</feature>
<evidence type="ECO:0000256" key="2">
    <source>
        <dbReference type="ARBA" id="ARBA00007210"/>
    </source>
</evidence>
<name>A0A177WNM2_BATDL</name>
<dbReference type="Gene3D" id="1.20.58.1220">
    <property type="entry name" value="Exo84p, C-terminal helical domain"/>
    <property type="match status" value="1"/>
</dbReference>
<dbReference type="InterPro" id="IPR032403">
    <property type="entry name" value="Exo84_C"/>
</dbReference>
<evidence type="ECO:0000256" key="5">
    <source>
        <dbReference type="ARBA" id="ARBA00022483"/>
    </source>
</evidence>
<feature type="domain" description="Exocyst component Exo84 C-terminal" evidence="8">
    <location>
        <begin position="415"/>
        <end position="615"/>
    </location>
</feature>
<dbReference type="InterPro" id="IPR011993">
    <property type="entry name" value="PH-like_dom_sf"/>
</dbReference>
<evidence type="ECO:0000256" key="1">
    <source>
        <dbReference type="ARBA" id="ARBA00004398"/>
    </source>
</evidence>
<dbReference type="GO" id="GO:0000145">
    <property type="term" value="C:exocyst"/>
    <property type="evidence" value="ECO:0007669"/>
    <property type="project" value="InterPro"/>
</dbReference>
<evidence type="ECO:0000256" key="7">
    <source>
        <dbReference type="SAM" id="MobiDB-lite"/>
    </source>
</evidence>
<dbReference type="PANTHER" id="PTHR21426">
    <property type="entry name" value="EXOCYST COMPLEX COMPONENT 8"/>
    <property type="match status" value="1"/>
</dbReference>
<dbReference type="PANTHER" id="PTHR21426:SF12">
    <property type="entry name" value="EXOCYST COMPLEX COMPONENT 8"/>
    <property type="match status" value="1"/>
</dbReference>
<dbReference type="InterPro" id="IPR033961">
    <property type="entry name" value="Exo84"/>
</dbReference>
<dbReference type="VEuPathDB" id="FungiDB:BDEG_25014"/>
<accession>A0A177WNM2</accession>
<dbReference type="GO" id="GO:0006887">
    <property type="term" value="P:exocytosis"/>
    <property type="evidence" value="ECO:0007669"/>
    <property type="project" value="UniProtKB-KW"/>
</dbReference>
<dbReference type="GO" id="GO:0030133">
    <property type="term" value="C:transport vesicle"/>
    <property type="evidence" value="ECO:0007669"/>
    <property type="project" value="UniProtKB-SubCell"/>
</dbReference>
<dbReference type="EMBL" id="DS022305">
    <property type="protein sequence ID" value="OAJ41406.1"/>
    <property type="molecule type" value="Genomic_DNA"/>
</dbReference>
<gene>
    <name evidence="9" type="ORF">BDEG_25014</name>
</gene>
<dbReference type="InterPro" id="IPR042561">
    <property type="entry name" value="Exo84_C_1"/>
</dbReference>
<dbReference type="Gene3D" id="1.20.58.1210">
    <property type="entry name" value="Exo84p, N-terminal helical domain"/>
    <property type="match status" value="1"/>
</dbReference>
<dbReference type="GO" id="GO:0015031">
    <property type="term" value="P:protein transport"/>
    <property type="evidence" value="ECO:0007669"/>
    <property type="project" value="UniProtKB-KW"/>
</dbReference>
<keyword evidence="4" id="KW-0813">Transport</keyword>
<dbReference type="eggNOG" id="KOG2215">
    <property type="taxonomic scope" value="Eukaryota"/>
</dbReference>
<evidence type="ECO:0000256" key="4">
    <source>
        <dbReference type="ARBA" id="ARBA00022448"/>
    </source>
</evidence>
<reference evidence="9 10" key="1">
    <citation type="submission" date="2006-10" db="EMBL/GenBank/DDBJ databases">
        <title>The Genome Sequence of Batrachochytrium dendrobatidis JEL423.</title>
        <authorList>
            <consortium name="The Broad Institute Genome Sequencing Platform"/>
            <person name="Birren B."/>
            <person name="Lander E."/>
            <person name="Galagan J."/>
            <person name="Cuomo C."/>
            <person name="Devon K."/>
            <person name="Jaffe D."/>
            <person name="Butler J."/>
            <person name="Alvarez P."/>
            <person name="Gnerre S."/>
            <person name="Grabherr M."/>
            <person name="Kleber M."/>
            <person name="Mauceli E."/>
            <person name="Brockman W."/>
            <person name="Young S."/>
            <person name="LaButti K."/>
            <person name="Sykes S."/>
            <person name="DeCaprio D."/>
            <person name="Crawford M."/>
            <person name="Koehrsen M."/>
            <person name="Engels R."/>
            <person name="Montgomery P."/>
            <person name="Pearson M."/>
            <person name="Howarth C."/>
            <person name="Larson L."/>
            <person name="White J."/>
            <person name="O'Leary S."/>
            <person name="Kodira C."/>
            <person name="Zeng Q."/>
            <person name="Yandava C."/>
            <person name="Alvarado L."/>
            <person name="Longcore J."/>
            <person name="James T."/>
        </authorList>
    </citation>
    <scope>NUCLEOTIDE SEQUENCE [LARGE SCALE GENOMIC DNA]</scope>
    <source>
        <strain evidence="9 10">JEL423</strain>
    </source>
</reference>
<dbReference type="Pfam" id="PF25345">
    <property type="entry name" value="PH_EXO84"/>
    <property type="match status" value="1"/>
</dbReference>
<keyword evidence="5" id="KW-0268">Exocytosis</keyword>
<dbReference type="SUPFAM" id="SSF50729">
    <property type="entry name" value="PH domain-like"/>
    <property type="match status" value="1"/>
</dbReference>
<dbReference type="Proteomes" id="UP000077115">
    <property type="component" value="Unassembled WGS sequence"/>
</dbReference>
<protein>
    <recommendedName>
        <fullName evidence="3">Exocyst complex component EXO84</fullName>
    </recommendedName>
</protein>
<evidence type="ECO:0000256" key="6">
    <source>
        <dbReference type="ARBA" id="ARBA00022927"/>
    </source>
</evidence>
<evidence type="ECO:0000313" key="10">
    <source>
        <dbReference type="Proteomes" id="UP000077115"/>
    </source>
</evidence>
<dbReference type="Pfam" id="PF16528">
    <property type="entry name" value="Exo84_C"/>
    <property type="match status" value="1"/>
</dbReference>
<evidence type="ECO:0000313" key="9">
    <source>
        <dbReference type="EMBL" id="OAJ41406.1"/>
    </source>
</evidence>
<dbReference type="InterPro" id="IPR016159">
    <property type="entry name" value="Cullin_repeat-like_dom_sf"/>
</dbReference>
<evidence type="ECO:0000259" key="8">
    <source>
        <dbReference type="Pfam" id="PF16528"/>
    </source>
</evidence>
<reference evidence="9 10" key="2">
    <citation type="submission" date="2016-05" db="EMBL/GenBank/DDBJ databases">
        <title>Lineage-specific infection strategies underlie the spectrum of fungal disease in amphibians.</title>
        <authorList>
            <person name="Cuomo C.A."/>
            <person name="Farrer R.A."/>
            <person name="James T."/>
            <person name="Longcore J."/>
            <person name="Birren B."/>
        </authorList>
    </citation>
    <scope>NUCLEOTIDE SEQUENCE [LARGE SCALE GENOMIC DNA]</scope>
    <source>
        <strain evidence="9 10">JEL423</strain>
    </source>
</reference>
<comment type="similarity">
    <text evidence="2">Belongs to the EXO84 family.</text>
</comment>
<keyword evidence="6" id="KW-0653">Protein transport</keyword>